<name>A0A2I8VMA8_9EURY</name>
<protein>
    <submittedName>
        <fullName evidence="4">Bacterio-opsin activator</fullName>
    </submittedName>
</protein>
<keyword evidence="1" id="KW-0805">Transcription regulation</keyword>
<proteinExistence type="predicted"/>
<dbReference type="RefSeq" id="WP_103426751.1">
    <property type="nucleotide sequence ID" value="NZ_CP026309.1"/>
</dbReference>
<evidence type="ECO:0000256" key="1">
    <source>
        <dbReference type="ARBA" id="ARBA00023015"/>
    </source>
</evidence>
<dbReference type="AlphaFoldDB" id="A0A2I8VMA8"/>
<keyword evidence="5" id="KW-1185">Reference proteome</keyword>
<dbReference type="Proteomes" id="UP000236584">
    <property type="component" value="Chromosome"/>
</dbReference>
<dbReference type="EMBL" id="CP026309">
    <property type="protein sequence ID" value="AUV83062.1"/>
    <property type="molecule type" value="Genomic_DNA"/>
</dbReference>
<sequence length="238" mass="26247">MSNQEPLQGLDRALRLSLRVWHPDCWVIELTGRLDFGLIGYGTRTRPDGRTTTLYTIYANTEQQLSAAVAAIRDHPQVYIVSEVNQTPRRESGAVPGNATRGLLVDHDGTTQISDEFTSRGFVHAEPVDGNNGFEYWTLLTNHGRSEVQPLLDEICANVGAEITVLGFGEASWGTGLGGLPLHRLTRRQHEVFRLARQNGYYAVPRRISAEELAAELGITASTLHEHLHKVEATLLGG</sequence>
<dbReference type="PANTHER" id="PTHR34236">
    <property type="entry name" value="DIMETHYL SULFOXIDE REDUCTASE TRANSCRIPTIONAL ACTIVATOR"/>
    <property type="match status" value="1"/>
</dbReference>
<dbReference type="Pfam" id="PF04967">
    <property type="entry name" value="HTH_10"/>
    <property type="match status" value="1"/>
</dbReference>
<dbReference type="InterPro" id="IPR036388">
    <property type="entry name" value="WH-like_DNA-bd_sf"/>
</dbReference>
<dbReference type="OrthoDB" id="194721at2157"/>
<dbReference type="InterPro" id="IPR007050">
    <property type="entry name" value="HTH_bacterioopsin"/>
</dbReference>
<feature type="domain" description="HTH bat-type" evidence="3">
    <location>
        <begin position="185"/>
        <end position="236"/>
    </location>
</feature>
<evidence type="ECO:0000313" key="5">
    <source>
        <dbReference type="Proteomes" id="UP000236584"/>
    </source>
</evidence>
<dbReference type="PANTHER" id="PTHR34236:SF1">
    <property type="entry name" value="DIMETHYL SULFOXIDE REDUCTASE TRANSCRIPTIONAL ACTIVATOR"/>
    <property type="match status" value="1"/>
</dbReference>
<evidence type="ECO:0000256" key="2">
    <source>
        <dbReference type="ARBA" id="ARBA00023163"/>
    </source>
</evidence>
<gene>
    <name evidence="4" type="ORF">C2R22_16585</name>
</gene>
<dbReference type="GeneID" id="35593743"/>
<accession>A0A2I8VMA8</accession>
<dbReference type="Gene3D" id="1.10.10.10">
    <property type="entry name" value="Winged helix-like DNA-binding domain superfamily/Winged helix DNA-binding domain"/>
    <property type="match status" value="1"/>
</dbReference>
<dbReference type="KEGG" id="srub:C2R22_16585"/>
<evidence type="ECO:0000313" key="4">
    <source>
        <dbReference type="EMBL" id="AUV83062.1"/>
    </source>
</evidence>
<reference evidence="4 5" key="1">
    <citation type="submission" date="2018-01" db="EMBL/GenBank/DDBJ databases">
        <title>Complete genome sequence of Salinigranum rubrum GX10T, an extremely halophilic archaeon isolated from a marine solar saltern.</title>
        <authorList>
            <person name="Han S."/>
        </authorList>
    </citation>
    <scope>NUCLEOTIDE SEQUENCE [LARGE SCALE GENOMIC DNA]</scope>
    <source>
        <strain evidence="4 5">GX10</strain>
    </source>
</reference>
<organism evidence="4 5">
    <name type="scientific">Salinigranum rubrum</name>
    <dbReference type="NCBI Taxonomy" id="755307"/>
    <lineage>
        <taxon>Archaea</taxon>
        <taxon>Methanobacteriati</taxon>
        <taxon>Methanobacteriota</taxon>
        <taxon>Stenosarchaea group</taxon>
        <taxon>Halobacteria</taxon>
        <taxon>Halobacteriales</taxon>
        <taxon>Haloferacaceae</taxon>
        <taxon>Salinigranum</taxon>
    </lineage>
</organism>
<evidence type="ECO:0000259" key="3">
    <source>
        <dbReference type="Pfam" id="PF04967"/>
    </source>
</evidence>
<keyword evidence="2" id="KW-0804">Transcription</keyword>